<reference evidence="1 2" key="1">
    <citation type="submission" date="2021-03" db="EMBL/GenBank/DDBJ databases">
        <title>Genomic Encyclopedia of Type Strains, Phase IV (KMG-IV): sequencing the most valuable type-strain genomes for metagenomic binning, comparative biology and taxonomic classification.</title>
        <authorList>
            <person name="Goeker M."/>
        </authorList>
    </citation>
    <scope>NUCLEOTIDE SEQUENCE [LARGE SCALE GENOMIC DNA]</scope>
    <source>
        <strain evidence="1 2">DSM 21292</strain>
    </source>
</reference>
<sequence length="76" mass="8599">MKLYETFIFDDATPLICIGIDEQEGMAVLAPFYADDEDCLPELHVEDGVMVFNLLATYKTLKPLNMKSNVTRIVVE</sequence>
<dbReference type="RefSeq" id="WP_211081000.1">
    <property type="nucleotide sequence ID" value="NZ_CBCSLC010000013.1"/>
</dbReference>
<dbReference type="Proteomes" id="UP000810207">
    <property type="component" value="Unassembled WGS sequence"/>
</dbReference>
<evidence type="ECO:0000313" key="1">
    <source>
        <dbReference type="EMBL" id="MBP2243836.1"/>
    </source>
</evidence>
<evidence type="ECO:0000313" key="2">
    <source>
        <dbReference type="Proteomes" id="UP000810207"/>
    </source>
</evidence>
<dbReference type="EMBL" id="JAGIKV010000001">
    <property type="protein sequence ID" value="MBP2243836.1"/>
    <property type="molecule type" value="Genomic_DNA"/>
</dbReference>
<name>A0ABS4RN39_PAEXY</name>
<comment type="caution">
    <text evidence="1">The sequence shown here is derived from an EMBL/GenBank/DDBJ whole genome shotgun (WGS) entry which is preliminary data.</text>
</comment>
<proteinExistence type="predicted"/>
<accession>A0ABS4RN39</accession>
<keyword evidence="2" id="KW-1185">Reference proteome</keyword>
<protein>
    <submittedName>
        <fullName evidence="1">Uncharacterized protein</fullName>
    </submittedName>
</protein>
<organism evidence="1 2">
    <name type="scientific">Paenibacillus xylanexedens</name>
    <dbReference type="NCBI Taxonomy" id="528191"/>
    <lineage>
        <taxon>Bacteria</taxon>
        <taxon>Bacillati</taxon>
        <taxon>Bacillota</taxon>
        <taxon>Bacilli</taxon>
        <taxon>Bacillales</taxon>
        <taxon>Paenibacillaceae</taxon>
        <taxon>Paenibacillus</taxon>
    </lineage>
</organism>
<gene>
    <name evidence="1" type="ORF">J2Z28_000441</name>
</gene>